<name>A0A8H3ENE6_9LECA</name>
<accession>A0A8H3ENE6</accession>
<evidence type="ECO:0000256" key="1">
    <source>
        <dbReference type="SAM" id="Phobius"/>
    </source>
</evidence>
<organism evidence="2 3">
    <name type="scientific">Gomphillus americanus</name>
    <dbReference type="NCBI Taxonomy" id="1940652"/>
    <lineage>
        <taxon>Eukaryota</taxon>
        <taxon>Fungi</taxon>
        <taxon>Dikarya</taxon>
        <taxon>Ascomycota</taxon>
        <taxon>Pezizomycotina</taxon>
        <taxon>Lecanoromycetes</taxon>
        <taxon>OSLEUM clade</taxon>
        <taxon>Ostropomycetidae</taxon>
        <taxon>Ostropales</taxon>
        <taxon>Graphidaceae</taxon>
        <taxon>Gomphilloideae</taxon>
        <taxon>Gomphillus</taxon>
    </lineage>
</organism>
<sequence length="116" mass="12751">MYNSDQTPNPSGNIRFIEMGPIYPLPLVFFGLTLFLIPIGLGFRKFHANMPLARNNSMVIGAACHSVGDSESHTPTEKLSTKKLQYGVISEIPSGGYRVGFSDKDVTPLIPGEFYK</sequence>
<protein>
    <submittedName>
        <fullName evidence="2">Uncharacterized protein</fullName>
    </submittedName>
</protein>
<comment type="caution">
    <text evidence="2">The sequence shown here is derived from an EMBL/GenBank/DDBJ whole genome shotgun (WGS) entry which is preliminary data.</text>
</comment>
<feature type="transmembrane region" description="Helical" evidence="1">
    <location>
        <begin position="22"/>
        <end position="43"/>
    </location>
</feature>
<dbReference type="OrthoDB" id="5429634at2759"/>
<reference evidence="2" key="1">
    <citation type="submission" date="2021-03" db="EMBL/GenBank/DDBJ databases">
        <authorList>
            <person name="Tagirdzhanova G."/>
        </authorList>
    </citation>
    <scope>NUCLEOTIDE SEQUENCE</scope>
</reference>
<dbReference type="AlphaFoldDB" id="A0A8H3ENE6"/>
<proteinExistence type="predicted"/>
<keyword evidence="1" id="KW-0472">Membrane</keyword>
<dbReference type="Proteomes" id="UP000664169">
    <property type="component" value="Unassembled WGS sequence"/>
</dbReference>
<keyword evidence="1" id="KW-0812">Transmembrane</keyword>
<keyword evidence="3" id="KW-1185">Reference proteome</keyword>
<gene>
    <name evidence="2" type="ORF">GOMPHAMPRED_006880</name>
</gene>
<evidence type="ECO:0000313" key="3">
    <source>
        <dbReference type="Proteomes" id="UP000664169"/>
    </source>
</evidence>
<evidence type="ECO:0000313" key="2">
    <source>
        <dbReference type="EMBL" id="CAF9909841.1"/>
    </source>
</evidence>
<keyword evidence="1" id="KW-1133">Transmembrane helix</keyword>
<dbReference type="EMBL" id="CAJPDQ010000005">
    <property type="protein sequence ID" value="CAF9909841.1"/>
    <property type="molecule type" value="Genomic_DNA"/>
</dbReference>